<protein>
    <submittedName>
        <fullName evidence="6">VIT family protein</fullName>
    </submittedName>
</protein>
<dbReference type="Proteomes" id="UP000557899">
    <property type="component" value="Unassembled WGS sequence"/>
</dbReference>
<evidence type="ECO:0000256" key="4">
    <source>
        <dbReference type="ARBA" id="ARBA00023136"/>
    </source>
</evidence>
<keyword evidence="2 5" id="KW-0812">Transmembrane</keyword>
<dbReference type="InterPro" id="IPR008217">
    <property type="entry name" value="Ccc1_fam"/>
</dbReference>
<dbReference type="PANTHER" id="PTHR31851">
    <property type="entry name" value="FE(2+)/MN(2+) TRANSPORTER PCL1"/>
    <property type="match status" value="1"/>
</dbReference>
<keyword evidence="3 5" id="KW-1133">Transmembrane helix</keyword>
<comment type="caution">
    <text evidence="6">The sequence shown here is derived from an EMBL/GenBank/DDBJ whole genome shotgun (WGS) entry which is preliminary data.</text>
</comment>
<comment type="subcellular location">
    <subcellularLocation>
        <location evidence="1">Endomembrane system</location>
        <topology evidence="1">Multi-pass membrane protein</topology>
    </subcellularLocation>
</comment>
<sequence>MTIFAVLAWHPREPHDARHGSRLNWLRAGVLGANDGIVSVAALLLGVIATGAGEGVILAAGLASLIAGAVSMALGEYVSVSAQRDSEKMFVAKERAELTELPAEEESELAAILAGYGMSEETARQAATEIHSADALPAHLRLELGIDSEELTSPVAAALSSAVSFTLGALLPLLAVLVVPSTWATWAVTGVTLVALLLTGYISATLAGTSKLRSCLRLLIGGAAGLALTYSAGALFGGVA</sequence>
<dbReference type="CDD" id="cd02432">
    <property type="entry name" value="Nodulin-21_like_1"/>
    <property type="match status" value="1"/>
</dbReference>
<evidence type="ECO:0000256" key="2">
    <source>
        <dbReference type="ARBA" id="ARBA00022692"/>
    </source>
</evidence>
<evidence type="ECO:0000256" key="5">
    <source>
        <dbReference type="SAM" id="Phobius"/>
    </source>
</evidence>
<evidence type="ECO:0000313" key="6">
    <source>
        <dbReference type="EMBL" id="NLA56936.1"/>
    </source>
</evidence>
<evidence type="ECO:0000313" key="7">
    <source>
        <dbReference type="Proteomes" id="UP000557899"/>
    </source>
</evidence>
<feature type="transmembrane region" description="Helical" evidence="5">
    <location>
        <begin position="216"/>
        <end position="239"/>
    </location>
</feature>
<dbReference type="Pfam" id="PF01988">
    <property type="entry name" value="VIT1"/>
    <property type="match status" value="1"/>
</dbReference>
<name>A0A7X6PQ43_9CORY</name>
<accession>A0A7X6PQ43</accession>
<dbReference type="GO" id="GO:0005384">
    <property type="term" value="F:manganese ion transmembrane transporter activity"/>
    <property type="evidence" value="ECO:0007669"/>
    <property type="project" value="InterPro"/>
</dbReference>
<dbReference type="GO" id="GO:0030026">
    <property type="term" value="P:intracellular manganese ion homeostasis"/>
    <property type="evidence" value="ECO:0007669"/>
    <property type="project" value="InterPro"/>
</dbReference>
<proteinExistence type="predicted"/>
<dbReference type="GO" id="GO:0012505">
    <property type="term" value="C:endomembrane system"/>
    <property type="evidence" value="ECO:0007669"/>
    <property type="project" value="UniProtKB-SubCell"/>
</dbReference>
<organism evidence="6 7">
    <name type="scientific">Corynebacterium humireducens</name>
    <dbReference type="NCBI Taxonomy" id="1223514"/>
    <lineage>
        <taxon>Bacteria</taxon>
        <taxon>Bacillati</taxon>
        <taxon>Actinomycetota</taxon>
        <taxon>Actinomycetes</taxon>
        <taxon>Mycobacteriales</taxon>
        <taxon>Corynebacteriaceae</taxon>
        <taxon>Corynebacterium</taxon>
    </lineage>
</organism>
<evidence type="ECO:0000256" key="3">
    <source>
        <dbReference type="ARBA" id="ARBA00022989"/>
    </source>
</evidence>
<dbReference type="AlphaFoldDB" id="A0A7X6PQ43"/>
<gene>
    <name evidence="6" type="ORF">GX859_11740</name>
</gene>
<dbReference type="EMBL" id="JAAZHI010000231">
    <property type="protein sequence ID" value="NLA56936.1"/>
    <property type="molecule type" value="Genomic_DNA"/>
</dbReference>
<keyword evidence="4 5" id="KW-0472">Membrane</keyword>
<feature type="transmembrane region" description="Helical" evidence="5">
    <location>
        <begin position="28"/>
        <end position="49"/>
    </location>
</feature>
<reference evidence="6 7" key="1">
    <citation type="journal article" date="2020" name="Biotechnol. Biofuels">
        <title>New insights from the biogas microbiome by comprehensive genome-resolved metagenomics of nearly 1600 species originating from multiple anaerobic digesters.</title>
        <authorList>
            <person name="Campanaro S."/>
            <person name="Treu L."/>
            <person name="Rodriguez-R L.M."/>
            <person name="Kovalovszki A."/>
            <person name="Ziels R.M."/>
            <person name="Maus I."/>
            <person name="Zhu X."/>
            <person name="Kougias P.G."/>
            <person name="Basile A."/>
            <person name="Luo G."/>
            <person name="Schluter A."/>
            <person name="Konstantinidis K.T."/>
            <person name="Angelidaki I."/>
        </authorList>
    </citation>
    <scope>NUCLEOTIDE SEQUENCE [LARGE SCALE GENOMIC DNA]</scope>
    <source>
        <strain evidence="6">AS15tlH2ME_198</strain>
    </source>
</reference>
<feature type="transmembrane region" description="Helical" evidence="5">
    <location>
        <begin position="55"/>
        <end position="80"/>
    </location>
</feature>
<feature type="transmembrane region" description="Helical" evidence="5">
    <location>
        <begin position="155"/>
        <end position="177"/>
    </location>
</feature>
<evidence type="ECO:0000256" key="1">
    <source>
        <dbReference type="ARBA" id="ARBA00004127"/>
    </source>
</evidence>
<feature type="transmembrane region" description="Helical" evidence="5">
    <location>
        <begin position="183"/>
        <end position="204"/>
    </location>
</feature>